<name>A0ABP7J5F1_9ACTN</name>
<reference evidence="2" key="1">
    <citation type="journal article" date="2019" name="Int. J. Syst. Evol. Microbiol.">
        <title>The Global Catalogue of Microorganisms (GCM) 10K type strain sequencing project: providing services to taxonomists for standard genome sequencing and annotation.</title>
        <authorList>
            <consortium name="The Broad Institute Genomics Platform"/>
            <consortium name="The Broad Institute Genome Sequencing Center for Infectious Disease"/>
            <person name="Wu L."/>
            <person name="Ma J."/>
        </authorList>
    </citation>
    <scope>NUCLEOTIDE SEQUENCE [LARGE SCALE GENOMIC DNA]</scope>
    <source>
        <strain evidence="2">JCM 16953</strain>
    </source>
</reference>
<proteinExistence type="predicted"/>
<sequence>MTYDDLVGSWRPMELYGDRVRRTNGYGYLGIGNDEVSTVRGCRQVHGPLHLDYRGGLFVRLRSRTIGCPVTVGPGDLGPNTASVLRRAVRVQVRGDLLELYGANRQRIGVYRAVDRP</sequence>
<dbReference type="EMBL" id="BAABAH010000020">
    <property type="protein sequence ID" value="GAA3834735.1"/>
    <property type="molecule type" value="Genomic_DNA"/>
</dbReference>
<evidence type="ECO:0008006" key="3">
    <source>
        <dbReference type="Google" id="ProtNLM"/>
    </source>
</evidence>
<protein>
    <recommendedName>
        <fullName evidence="3">Lipocalin-like domain-containing protein</fullName>
    </recommendedName>
</protein>
<organism evidence="1 2">
    <name type="scientific">Nocardioides panacisoli</name>
    <dbReference type="NCBI Taxonomy" id="627624"/>
    <lineage>
        <taxon>Bacteria</taxon>
        <taxon>Bacillati</taxon>
        <taxon>Actinomycetota</taxon>
        <taxon>Actinomycetes</taxon>
        <taxon>Propionibacteriales</taxon>
        <taxon>Nocardioidaceae</taxon>
        <taxon>Nocardioides</taxon>
    </lineage>
</organism>
<evidence type="ECO:0000313" key="2">
    <source>
        <dbReference type="Proteomes" id="UP001501821"/>
    </source>
</evidence>
<dbReference type="Proteomes" id="UP001501821">
    <property type="component" value="Unassembled WGS sequence"/>
</dbReference>
<gene>
    <name evidence="1" type="ORF">GCM10022242_39720</name>
</gene>
<accession>A0ABP7J5F1</accession>
<keyword evidence="2" id="KW-1185">Reference proteome</keyword>
<comment type="caution">
    <text evidence="1">The sequence shown here is derived from an EMBL/GenBank/DDBJ whole genome shotgun (WGS) entry which is preliminary data.</text>
</comment>
<evidence type="ECO:0000313" key="1">
    <source>
        <dbReference type="EMBL" id="GAA3834735.1"/>
    </source>
</evidence>